<sequence>MFMKAATTALLVSALSLPPSIALSQSTPNEAFNTIAAKSCEGYRNNLINVIRNVTRGTSPEAALERGESRISSGRQRNLIIQALESTAASEKNPALRDEIKRAIESYKRGGQIKDFERSLGDFVQTCTQQRITQLNKKQGQALPNPDRQQIQQPQSNDRSGTKGDAKSLPARDSYL</sequence>
<reference evidence="3 4" key="1">
    <citation type="submission" date="2017-04" db="EMBL/GenBank/DDBJ databases">
        <title>Genome Sequence of Marinobacter salarius strain SMR5 Isolated from a culture of the Diatom Skeletonema marinoi.</title>
        <authorList>
            <person name="Topel M."/>
            <person name="Pinder M.I.M."/>
            <person name="Johansson O.N."/>
            <person name="Kourtchenko O."/>
            <person name="Godhe A."/>
            <person name="Clarke A.K."/>
        </authorList>
    </citation>
    <scope>NUCLEOTIDE SEQUENCE [LARGE SCALE GENOMIC DNA]</scope>
    <source>
        <strain evidence="3 4">SMR5</strain>
        <plasmid evidence="4">Plasmid psmr5</plasmid>
    </source>
</reference>
<evidence type="ECO:0000313" key="3">
    <source>
        <dbReference type="EMBL" id="ARM86345.1"/>
    </source>
</evidence>
<feature type="signal peptide" evidence="2">
    <location>
        <begin position="1"/>
        <end position="24"/>
    </location>
</feature>
<evidence type="ECO:0000313" key="4">
    <source>
        <dbReference type="Proteomes" id="UP000193100"/>
    </source>
</evidence>
<feature type="compositionally biased region" description="Polar residues" evidence="1">
    <location>
        <begin position="147"/>
        <end position="159"/>
    </location>
</feature>
<evidence type="ECO:0000256" key="2">
    <source>
        <dbReference type="SAM" id="SignalP"/>
    </source>
</evidence>
<name>A0A1W6KFX5_9GAMM</name>
<protein>
    <submittedName>
        <fullName evidence="3">Uncharacterized protein</fullName>
    </submittedName>
</protein>
<keyword evidence="3" id="KW-0614">Plasmid</keyword>
<evidence type="ECO:0000256" key="1">
    <source>
        <dbReference type="SAM" id="MobiDB-lite"/>
    </source>
</evidence>
<geneLocation type="plasmid" evidence="4">
    <name>psmr5</name>
</geneLocation>
<keyword evidence="2" id="KW-0732">Signal</keyword>
<feature type="region of interest" description="Disordered" evidence="1">
    <location>
        <begin position="135"/>
        <end position="176"/>
    </location>
</feature>
<dbReference type="EMBL" id="CP020932">
    <property type="protein sequence ID" value="ARM86345.1"/>
    <property type="molecule type" value="Genomic_DNA"/>
</dbReference>
<accession>A0A1W6KFX5</accession>
<dbReference type="Proteomes" id="UP000193100">
    <property type="component" value="Plasmid pSMR5"/>
</dbReference>
<proteinExistence type="predicted"/>
<gene>
    <name evidence="3" type="ORF">MARSALSMR5_04328</name>
</gene>
<organism evidence="3 4">
    <name type="scientific">Marinobacter salarius</name>
    <dbReference type="NCBI Taxonomy" id="1420917"/>
    <lineage>
        <taxon>Bacteria</taxon>
        <taxon>Pseudomonadati</taxon>
        <taxon>Pseudomonadota</taxon>
        <taxon>Gammaproteobacteria</taxon>
        <taxon>Pseudomonadales</taxon>
        <taxon>Marinobacteraceae</taxon>
        <taxon>Marinobacter</taxon>
    </lineage>
</organism>
<feature type="chain" id="PRO_5013366229" evidence="2">
    <location>
        <begin position="25"/>
        <end position="176"/>
    </location>
</feature>
<dbReference type="AlphaFoldDB" id="A0A1W6KFX5"/>